<dbReference type="HAMAP" id="MF_01940">
    <property type="entry name" value="RNA_CPDase"/>
    <property type="match status" value="1"/>
</dbReference>
<dbReference type="InterPro" id="IPR014051">
    <property type="entry name" value="Phosphoesterase_HXTX"/>
</dbReference>
<dbReference type="KEGG" id="cthi:THC_0506"/>
<dbReference type="EC" id="3.1.4.58" evidence="2"/>
<protein>
    <recommendedName>
        <fullName evidence="2">RNA 2',3'-cyclic phosphodiesterase</fullName>
        <shortName evidence="2">RNA 2',3'-CPDase</shortName>
        <ecNumber evidence="2">3.1.4.58</ecNumber>
    </recommendedName>
</protein>
<sequence length="193" mass="22463">MVRAFLAIDLPSDLKKELFKLSKLTLPEGLKVKWVEEANFHLTLHFFGNLPETLIEKISKGGQRIFEPISPFTLNIDEVGIFPVGGNPRVLWIGLKDQSNILKEIDKKLRELLKKLKLEKKEKFHPHITLFRIKELHDIRAFQDYFKRLQEETQKIKGFSFPVKEIVFFKSELKPQGPVYTPLRVFPLRGGAL</sequence>
<dbReference type="OrthoDB" id="9789350at2"/>
<feature type="active site" description="Proton acceptor" evidence="2">
    <location>
        <position position="127"/>
    </location>
</feature>
<name>A0A0U5ALJ5_9BACT</name>
<evidence type="ECO:0000313" key="6">
    <source>
        <dbReference type="Proteomes" id="UP000068196"/>
    </source>
</evidence>
<feature type="short sequence motif" description="HXTX 1" evidence="2">
    <location>
        <begin position="41"/>
        <end position="44"/>
    </location>
</feature>
<feature type="active site" description="Proton donor" evidence="2">
    <location>
        <position position="41"/>
    </location>
</feature>
<dbReference type="Gene3D" id="3.90.1140.10">
    <property type="entry name" value="Cyclic phosphodiesterase"/>
    <property type="match status" value="1"/>
</dbReference>
<dbReference type="SUPFAM" id="SSF55144">
    <property type="entry name" value="LigT-like"/>
    <property type="match status" value="1"/>
</dbReference>
<keyword evidence="1 2" id="KW-0378">Hydrolase</keyword>
<gene>
    <name evidence="5" type="ORF">THC_0506</name>
</gene>
<evidence type="ECO:0000256" key="1">
    <source>
        <dbReference type="ARBA" id="ARBA00022801"/>
    </source>
</evidence>
<feature type="domain" description="Phosphoesterase HXTX" evidence="4">
    <location>
        <begin position="99"/>
        <end position="180"/>
    </location>
</feature>
<dbReference type="PANTHER" id="PTHR35561:SF1">
    <property type="entry name" value="RNA 2',3'-CYCLIC PHOSPHODIESTERASE"/>
    <property type="match status" value="1"/>
</dbReference>
<dbReference type="AlphaFoldDB" id="A0A0U5ALJ5"/>
<dbReference type="PANTHER" id="PTHR35561">
    <property type="entry name" value="RNA 2',3'-CYCLIC PHOSPHODIESTERASE"/>
    <property type="match status" value="1"/>
</dbReference>
<dbReference type="InterPro" id="IPR009097">
    <property type="entry name" value="Cyclic_Pdiesterase"/>
</dbReference>
<comment type="similarity">
    <text evidence="2">Belongs to the 2H phosphoesterase superfamily. ThpR family.</text>
</comment>
<evidence type="ECO:0000313" key="5">
    <source>
        <dbReference type="EMBL" id="BAU22900.1"/>
    </source>
</evidence>
<feature type="short sequence motif" description="HXTX 2" evidence="2">
    <location>
        <begin position="127"/>
        <end position="130"/>
    </location>
</feature>
<reference evidence="6" key="2">
    <citation type="journal article" date="2016" name="Int. J. Syst. Evol. Microbiol.">
        <title>Caldimicrobium thiodismutans sp. nov., a sulfur-disproportionating bacterium isolated from a hot spring.</title>
        <authorList>
            <person name="Kojima H."/>
            <person name="Umezawa K."/>
            <person name="Fukui M."/>
        </authorList>
    </citation>
    <scope>NUCLEOTIDE SEQUENCE [LARGE SCALE GENOMIC DNA]</scope>
    <source>
        <strain evidence="6">TF1</strain>
    </source>
</reference>
<keyword evidence="6" id="KW-1185">Reference proteome</keyword>
<dbReference type="Proteomes" id="UP000068196">
    <property type="component" value="Chromosome"/>
</dbReference>
<evidence type="ECO:0000256" key="3">
    <source>
        <dbReference type="SAM" id="Coils"/>
    </source>
</evidence>
<keyword evidence="3" id="KW-0175">Coiled coil</keyword>
<dbReference type="STRING" id="1653476.THC_0506"/>
<accession>A0A0U5ALJ5</accession>
<comment type="function">
    <text evidence="2">Hydrolyzes RNA 2',3'-cyclic phosphodiester to an RNA 2'-phosphomonoester.</text>
</comment>
<dbReference type="NCBIfam" id="TIGR02258">
    <property type="entry name" value="2_5_ligase"/>
    <property type="match status" value="1"/>
</dbReference>
<dbReference type="EMBL" id="AP014945">
    <property type="protein sequence ID" value="BAU22900.1"/>
    <property type="molecule type" value="Genomic_DNA"/>
</dbReference>
<proteinExistence type="inferred from homology"/>
<dbReference type="GO" id="GO:0008664">
    <property type="term" value="F:RNA 2',3'-cyclic 3'-phosphodiesterase activity"/>
    <property type="evidence" value="ECO:0007669"/>
    <property type="project" value="UniProtKB-EC"/>
</dbReference>
<feature type="domain" description="Phosphoesterase HXTX" evidence="4">
    <location>
        <begin position="8"/>
        <end position="92"/>
    </location>
</feature>
<comment type="catalytic activity">
    <reaction evidence="2">
        <text>a 3'-end 2',3'-cyclophospho-ribonucleotide-RNA + H2O = a 3'-end 2'-phospho-ribonucleotide-RNA + H(+)</text>
        <dbReference type="Rhea" id="RHEA:11828"/>
        <dbReference type="Rhea" id="RHEA-COMP:10464"/>
        <dbReference type="Rhea" id="RHEA-COMP:17353"/>
        <dbReference type="ChEBI" id="CHEBI:15377"/>
        <dbReference type="ChEBI" id="CHEBI:15378"/>
        <dbReference type="ChEBI" id="CHEBI:83064"/>
        <dbReference type="ChEBI" id="CHEBI:173113"/>
        <dbReference type="EC" id="3.1.4.58"/>
    </reaction>
</comment>
<dbReference type="RefSeq" id="WP_068512871.1">
    <property type="nucleotide sequence ID" value="NZ_AP014945.1"/>
</dbReference>
<evidence type="ECO:0000259" key="4">
    <source>
        <dbReference type="Pfam" id="PF02834"/>
    </source>
</evidence>
<feature type="coiled-coil region" evidence="3">
    <location>
        <begin position="95"/>
        <end position="122"/>
    </location>
</feature>
<dbReference type="GO" id="GO:0004113">
    <property type="term" value="F:2',3'-cyclic-nucleotide 3'-phosphodiesterase activity"/>
    <property type="evidence" value="ECO:0007669"/>
    <property type="project" value="InterPro"/>
</dbReference>
<dbReference type="Pfam" id="PF02834">
    <property type="entry name" value="LigT_PEase"/>
    <property type="match status" value="2"/>
</dbReference>
<dbReference type="InterPro" id="IPR004175">
    <property type="entry name" value="RNA_CPDase"/>
</dbReference>
<reference evidence="5 6" key="1">
    <citation type="journal article" date="2016" name="Int. J. Syst. Evol. Microbiol.">
        <title>Caldimicrobium thiodismutans sp. nov., a sulfur-disproportionating bacterium isolated from a hot spring, and emended description of the genus Caldimicrobium.</title>
        <authorList>
            <person name="Kojima H."/>
            <person name="Umezawa K."/>
            <person name="Fukui M."/>
        </authorList>
    </citation>
    <scope>NUCLEOTIDE SEQUENCE [LARGE SCALE GENOMIC DNA]</scope>
    <source>
        <strain evidence="5 6">TF1</strain>
    </source>
</reference>
<organism evidence="5 6">
    <name type="scientific">Caldimicrobium thiodismutans</name>
    <dbReference type="NCBI Taxonomy" id="1653476"/>
    <lineage>
        <taxon>Bacteria</taxon>
        <taxon>Pseudomonadati</taxon>
        <taxon>Thermodesulfobacteriota</taxon>
        <taxon>Thermodesulfobacteria</taxon>
        <taxon>Thermodesulfobacteriales</taxon>
        <taxon>Thermodesulfobacteriaceae</taxon>
        <taxon>Caldimicrobium</taxon>
    </lineage>
</organism>
<evidence type="ECO:0000256" key="2">
    <source>
        <dbReference type="HAMAP-Rule" id="MF_01940"/>
    </source>
</evidence>